<dbReference type="NCBIfam" id="TIGR02436">
    <property type="entry name" value="four helix bundle protein"/>
    <property type="match status" value="1"/>
</dbReference>
<sequence length="124" mass="14675">MSLKSFEDLECWKAARELRIFVSQNILSKFPNDEKYALTSQLKRSSRSVSDNIAEGFGRYHYQENIQFCRIARGSLTEFLNQVITALDENYIEEDLLQKFRERFERTKAILNGYINYLAKTKME</sequence>
<name>A0ABU1Y606_9FLAO</name>
<dbReference type="InterPro" id="IPR036583">
    <property type="entry name" value="23S_rRNA_IVS_sf"/>
</dbReference>
<evidence type="ECO:0000313" key="1">
    <source>
        <dbReference type="EMBL" id="MDR7209674.1"/>
    </source>
</evidence>
<dbReference type="PANTHER" id="PTHR38471:SF2">
    <property type="entry name" value="FOUR HELIX BUNDLE PROTEIN"/>
    <property type="match status" value="1"/>
</dbReference>
<dbReference type="RefSeq" id="WP_310280127.1">
    <property type="nucleotide sequence ID" value="NZ_JAVDWQ010000004.1"/>
</dbReference>
<organism evidence="1 2">
    <name type="scientific">Flavobacterium piscis</name>
    <dbReference type="NCBI Taxonomy" id="1114874"/>
    <lineage>
        <taxon>Bacteria</taxon>
        <taxon>Pseudomonadati</taxon>
        <taxon>Bacteroidota</taxon>
        <taxon>Flavobacteriia</taxon>
        <taxon>Flavobacteriales</taxon>
        <taxon>Flavobacteriaceae</taxon>
        <taxon>Flavobacterium</taxon>
    </lineage>
</organism>
<dbReference type="InterPro" id="IPR012657">
    <property type="entry name" value="23S_rRNA-intervening_sequence"/>
</dbReference>
<dbReference type="CDD" id="cd16377">
    <property type="entry name" value="23S_rRNA_IVP_like"/>
    <property type="match status" value="1"/>
</dbReference>
<protein>
    <submittedName>
        <fullName evidence="1">Four helix bundle protein</fullName>
    </submittedName>
</protein>
<keyword evidence="2" id="KW-1185">Reference proteome</keyword>
<evidence type="ECO:0000313" key="2">
    <source>
        <dbReference type="Proteomes" id="UP001269081"/>
    </source>
</evidence>
<reference evidence="1 2" key="1">
    <citation type="submission" date="2023-07" db="EMBL/GenBank/DDBJ databases">
        <title>Sorghum-associated microbial communities from plants grown in Nebraska, USA.</title>
        <authorList>
            <person name="Schachtman D."/>
        </authorList>
    </citation>
    <scope>NUCLEOTIDE SEQUENCE [LARGE SCALE GENOMIC DNA]</scope>
    <source>
        <strain evidence="1 2">4129</strain>
    </source>
</reference>
<comment type="caution">
    <text evidence="1">The sequence shown here is derived from an EMBL/GenBank/DDBJ whole genome shotgun (WGS) entry which is preliminary data.</text>
</comment>
<dbReference type="Gene3D" id="1.20.1440.60">
    <property type="entry name" value="23S rRNA-intervening sequence"/>
    <property type="match status" value="1"/>
</dbReference>
<dbReference type="Pfam" id="PF05635">
    <property type="entry name" value="23S_rRNA_IVP"/>
    <property type="match status" value="1"/>
</dbReference>
<dbReference type="PANTHER" id="PTHR38471">
    <property type="entry name" value="FOUR HELIX BUNDLE PROTEIN"/>
    <property type="match status" value="1"/>
</dbReference>
<dbReference type="Proteomes" id="UP001269081">
    <property type="component" value="Unassembled WGS sequence"/>
</dbReference>
<dbReference type="EMBL" id="JAVDWQ010000004">
    <property type="protein sequence ID" value="MDR7209674.1"/>
    <property type="molecule type" value="Genomic_DNA"/>
</dbReference>
<proteinExistence type="predicted"/>
<gene>
    <name evidence="1" type="ORF">J2W48_001612</name>
</gene>
<accession>A0ABU1Y606</accession>
<dbReference type="SUPFAM" id="SSF158446">
    <property type="entry name" value="IVS-encoded protein-like"/>
    <property type="match status" value="1"/>
</dbReference>